<dbReference type="InterPro" id="IPR003439">
    <property type="entry name" value="ABC_transporter-like_ATP-bd"/>
</dbReference>
<dbReference type="Proteomes" id="UP000006048">
    <property type="component" value="Chromosome"/>
</dbReference>
<dbReference type="Pfam" id="PF00005">
    <property type="entry name" value="ABC_tran"/>
    <property type="match status" value="1"/>
</dbReference>
<dbReference type="SUPFAM" id="SSF52540">
    <property type="entry name" value="P-loop containing nucleoside triphosphate hydrolases"/>
    <property type="match status" value="1"/>
</dbReference>
<evidence type="ECO:0000256" key="5">
    <source>
        <dbReference type="ARBA" id="ARBA00022741"/>
    </source>
</evidence>
<keyword evidence="3" id="KW-1003">Cell membrane</keyword>
<keyword evidence="4 9" id="KW-0812">Transmembrane</keyword>
<dbReference type="SUPFAM" id="SSF90123">
    <property type="entry name" value="ABC transporter transmembrane region"/>
    <property type="match status" value="1"/>
</dbReference>
<evidence type="ECO:0000313" key="12">
    <source>
        <dbReference type="EMBL" id="AFM11633.1"/>
    </source>
</evidence>
<reference evidence="12 13" key="1">
    <citation type="submission" date="2012-06" db="EMBL/GenBank/DDBJ databases">
        <title>The complete chromosome of genome of Turneriella parva DSM 21527.</title>
        <authorList>
            <consortium name="US DOE Joint Genome Institute (JGI-PGF)"/>
            <person name="Lucas S."/>
            <person name="Han J."/>
            <person name="Lapidus A."/>
            <person name="Bruce D."/>
            <person name="Goodwin L."/>
            <person name="Pitluck S."/>
            <person name="Peters L."/>
            <person name="Kyrpides N."/>
            <person name="Mavromatis K."/>
            <person name="Ivanova N."/>
            <person name="Mikhailova N."/>
            <person name="Chertkov O."/>
            <person name="Detter J.C."/>
            <person name="Tapia R."/>
            <person name="Han C."/>
            <person name="Land M."/>
            <person name="Hauser L."/>
            <person name="Markowitz V."/>
            <person name="Cheng J.-F."/>
            <person name="Hugenholtz P."/>
            <person name="Woyke T."/>
            <person name="Wu D."/>
            <person name="Gronow S."/>
            <person name="Wellnitz S."/>
            <person name="Brambilla E."/>
            <person name="Klenk H.-P."/>
            <person name="Eisen J.A."/>
        </authorList>
    </citation>
    <scope>NUCLEOTIDE SEQUENCE [LARGE SCALE GENOMIC DNA]</scope>
    <source>
        <strain evidence="13">ATCC BAA-1111 / DSM 21527 / NCTC 11395 / H</strain>
    </source>
</reference>
<evidence type="ECO:0000256" key="8">
    <source>
        <dbReference type="ARBA" id="ARBA00023136"/>
    </source>
</evidence>
<comment type="subcellular location">
    <subcellularLocation>
        <location evidence="1">Cell membrane</location>
        <topology evidence="1">Multi-pass membrane protein</topology>
    </subcellularLocation>
</comment>
<dbReference type="PROSITE" id="PS50893">
    <property type="entry name" value="ABC_TRANSPORTER_2"/>
    <property type="match status" value="1"/>
</dbReference>
<dbReference type="InterPro" id="IPR027417">
    <property type="entry name" value="P-loop_NTPase"/>
</dbReference>
<evidence type="ECO:0000256" key="2">
    <source>
        <dbReference type="ARBA" id="ARBA00022448"/>
    </source>
</evidence>
<dbReference type="EMBL" id="CP002959">
    <property type="protein sequence ID" value="AFM11633.1"/>
    <property type="molecule type" value="Genomic_DNA"/>
</dbReference>
<evidence type="ECO:0000256" key="3">
    <source>
        <dbReference type="ARBA" id="ARBA00022475"/>
    </source>
</evidence>
<dbReference type="PROSITE" id="PS51257">
    <property type="entry name" value="PROKAR_LIPOPROTEIN"/>
    <property type="match status" value="1"/>
</dbReference>
<keyword evidence="7 9" id="KW-1133">Transmembrane helix</keyword>
<dbReference type="HOGENOM" id="CLU_000604_84_3_12"/>
<dbReference type="GO" id="GO:0015421">
    <property type="term" value="F:ABC-type oligopeptide transporter activity"/>
    <property type="evidence" value="ECO:0007669"/>
    <property type="project" value="TreeGrafter"/>
</dbReference>
<dbReference type="InterPro" id="IPR039421">
    <property type="entry name" value="Type_1_exporter"/>
</dbReference>
<dbReference type="Gene3D" id="3.40.50.300">
    <property type="entry name" value="P-loop containing nucleotide triphosphate hydrolases"/>
    <property type="match status" value="1"/>
</dbReference>
<evidence type="ECO:0000259" key="10">
    <source>
        <dbReference type="PROSITE" id="PS50893"/>
    </source>
</evidence>
<dbReference type="InterPro" id="IPR003593">
    <property type="entry name" value="AAA+_ATPase"/>
</dbReference>
<feature type="domain" description="ABC transmembrane type-1" evidence="11">
    <location>
        <begin position="23"/>
        <end position="304"/>
    </location>
</feature>
<gene>
    <name evidence="12" type="ordered locus">Turpa_0984</name>
</gene>
<accession>I4B2X6</accession>
<dbReference type="GO" id="GO:0005524">
    <property type="term" value="F:ATP binding"/>
    <property type="evidence" value="ECO:0007669"/>
    <property type="project" value="UniProtKB-KW"/>
</dbReference>
<dbReference type="PROSITE" id="PS50929">
    <property type="entry name" value="ABC_TM1F"/>
    <property type="match status" value="1"/>
</dbReference>
<feature type="transmembrane region" description="Helical" evidence="9">
    <location>
        <begin position="276"/>
        <end position="296"/>
    </location>
</feature>
<feature type="domain" description="ABC transporter" evidence="10">
    <location>
        <begin position="338"/>
        <end position="572"/>
    </location>
</feature>
<evidence type="ECO:0000256" key="4">
    <source>
        <dbReference type="ARBA" id="ARBA00022692"/>
    </source>
</evidence>
<dbReference type="CDD" id="cd07346">
    <property type="entry name" value="ABC_6TM_exporters"/>
    <property type="match status" value="1"/>
</dbReference>
<keyword evidence="13" id="KW-1185">Reference proteome</keyword>
<sequence>MKQLTLIIHLLRWFGGNPVALSIVISCILIEMGFNSFIPIAFSKLIDDGITARSSVAMANILLLLGVATVVAMAAGMLADYTHARMFTDVVARIRQRLYERLQHLSSSYFLKKPAGDIAARFSTDMAAVEHTFQTWLPWGWKPVFDMIGYNGVMFWVDWRLALFAQLVWPMSLLGPRIFAPKARGAAELRKQREGEVLNAVDEATSGRYVVRAFGLEDFMRKRFAEKLKALAATALRGAFFTAALERSSSIGIYLLQIGILAIGGSMAFSGAISLGGLVAFYTVFTAFSASLYYLAQYSGSIINSAAGLTRIEQILNEQSTLPEIRFAPELPPFNEQIDFKNFSYGIDGQRRILRNISLTIKNHEFVAIVGPSGAGKSLLVQAMMRMFDPIEGSVEIDGHDLRQVTRDSITRHSAVVFQESFLFNTSVRENVRLGRLNATQLEIETACREAGIHEDILAMPQGYDSPVGEKGAFLSGGQKQRLAIARALVRNPRILFLDEATSSLDPGTELEIFETLERVRKGRTVIAVTHRLALAARCDRVLVIKAGKLAEQGKHAELLQLNGVYATLWRRQHPST</sequence>
<evidence type="ECO:0000256" key="9">
    <source>
        <dbReference type="SAM" id="Phobius"/>
    </source>
</evidence>
<dbReference type="RefSeq" id="WP_014802151.1">
    <property type="nucleotide sequence ID" value="NC_018020.1"/>
</dbReference>
<dbReference type="GO" id="GO:0016887">
    <property type="term" value="F:ATP hydrolysis activity"/>
    <property type="evidence" value="ECO:0007669"/>
    <property type="project" value="InterPro"/>
</dbReference>
<dbReference type="PROSITE" id="PS00211">
    <property type="entry name" value="ABC_TRANSPORTER_1"/>
    <property type="match status" value="1"/>
</dbReference>
<keyword evidence="8 9" id="KW-0472">Membrane</keyword>
<dbReference type="InterPro" id="IPR036640">
    <property type="entry name" value="ABC1_TM_sf"/>
</dbReference>
<evidence type="ECO:0000313" key="13">
    <source>
        <dbReference type="Proteomes" id="UP000006048"/>
    </source>
</evidence>
<dbReference type="AlphaFoldDB" id="I4B2X6"/>
<dbReference type="GO" id="GO:0005886">
    <property type="term" value="C:plasma membrane"/>
    <property type="evidence" value="ECO:0007669"/>
    <property type="project" value="UniProtKB-SubCell"/>
</dbReference>
<evidence type="ECO:0000256" key="7">
    <source>
        <dbReference type="ARBA" id="ARBA00022989"/>
    </source>
</evidence>
<dbReference type="FunFam" id="3.40.50.300:FF:000221">
    <property type="entry name" value="Multidrug ABC transporter ATP-binding protein"/>
    <property type="match status" value="1"/>
</dbReference>
<keyword evidence="2" id="KW-0813">Transport</keyword>
<evidence type="ECO:0000259" key="11">
    <source>
        <dbReference type="PROSITE" id="PS50929"/>
    </source>
</evidence>
<organism evidence="12 13">
    <name type="scientific">Turneriella parva (strain ATCC BAA-1111 / DSM 21527 / NCTC 11395 / H)</name>
    <name type="common">Leptospira parva</name>
    <dbReference type="NCBI Taxonomy" id="869212"/>
    <lineage>
        <taxon>Bacteria</taxon>
        <taxon>Pseudomonadati</taxon>
        <taxon>Spirochaetota</taxon>
        <taxon>Spirochaetia</taxon>
        <taxon>Leptospirales</taxon>
        <taxon>Leptospiraceae</taxon>
        <taxon>Turneriella</taxon>
    </lineage>
</organism>
<keyword evidence="6" id="KW-0067">ATP-binding</keyword>
<feature type="transmembrane region" description="Helical" evidence="9">
    <location>
        <begin position="20"/>
        <end position="42"/>
    </location>
</feature>
<name>I4B2X6_TURPD</name>
<dbReference type="Gene3D" id="1.20.1560.10">
    <property type="entry name" value="ABC transporter type 1, transmembrane domain"/>
    <property type="match status" value="1"/>
</dbReference>
<evidence type="ECO:0000256" key="1">
    <source>
        <dbReference type="ARBA" id="ARBA00004651"/>
    </source>
</evidence>
<feature type="transmembrane region" description="Helical" evidence="9">
    <location>
        <begin position="251"/>
        <end position="269"/>
    </location>
</feature>
<keyword evidence="5" id="KW-0547">Nucleotide-binding</keyword>
<dbReference type="PANTHER" id="PTHR43394:SF1">
    <property type="entry name" value="ATP-BINDING CASSETTE SUB-FAMILY B MEMBER 10, MITOCHONDRIAL"/>
    <property type="match status" value="1"/>
</dbReference>
<dbReference type="SMART" id="SM00382">
    <property type="entry name" value="AAA"/>
    <property type="match status" value="1"/>
</dbReference>
<dbReference type="Pfam" id="PF00664">
    <property type="entry name" value="ABC_membrane"/>
    <property type="match status" value="1"/>
</dbReference>
<dbReference type="InterPro" id="IPR017871">
    <property type="entry name" value="ABC_transporter-like_CS"/>
</dbReference>
<dbReference type="STRING" id="869212.Turpa_0984"/>
<feature type="transmembrane region" description="Helical" evidence="9">
    <location>
        <begin position="54"/>
        <end position="79"/>
    </location>
</feature>
<proteinExistence type="predicted"/>
<evidence type="ECO:0000256" key="6">
    <source>
        <dbReference type="ARBA" id="ARBA00022840"/>
    </source>
</evidence>
<dbReference type="KEGG" id="tpx:Turpa_0984"/>
<dbReference type="PANTHER" id="PTHR43394">
    <property type="entry name" value="ATP-DEPENDENT PERMEASE MDL1, MITOCHONDRIAL"/>
    <property type="match status" value="1"/>
</dbReference>
<protein>
    <submittedName>
        <fullName evidence="12">ABC transporter related protein</fullName>
    </submittedName>
</protein>
<dbReference type="OrthoDB" id="9804259at2"/>
<dbReference type="InterPro" id="IPR011527">
    <property type="entry name" value="ABC1_TM_dom"/>
</dbReference>